<protein>
    <submittedName>
        <fullName evidence="1">Uncharacterized protein</fullName>
    </submittedName>
</protein>
<dbReference type="AlphaFoldDB" id="A0A1R1EF08"/>
<dbReference type="EMBL" id="MRTP01000011">
    <property type="protein sequence ID" value="OMF50329.1"/>
    <property type="molecule type" value="Genomic_DNA"/>
</dbReference>
<sequence length="63" mass="7466">MSEEPFKVIGDLYNRIFTVQSSHLEIKVDYLVWNQIFANLPKDYKLPDIPVLQLDRPFDIGER</sequence>
<dbReference type="STRING" id="297318.BK138_27330"/>
<comment type="caution">
    <text evidence="1">The sequence shown here is derived from an EMBL/GenBank/DDBJ whole genome shotgun (WGS) entry which is preliminary data.</text>
</comment>
<evidence type="ECO:0000313" key="2">
    <source>
        <dbReference type="Proteomes" id="UP000187172"/>
    </source>
</evidence>
<organism evidence="1 2">
    <name type="scientific">Paenibacillus rhizosphaerae</name>
    <dbReference type="NCBI Taxonomy" id="297318"/>
    <lineage>
        <taxon>Bacteria</taxon>
        <taxon>Bacillati</taxon>
        <taxon>Bacillota</taxon>
        <taxon>Bacilli</taxon>
        <taxon>Bacillales</taxon>
        <taxon>Paenibacillaceae</taxon>
        <taxon>Paenibacillus</taxon>
    </lineage>
</organism>
<evidence type="ECO:0000313" key="1">
    <source>
        <dbReference type="EMBL" id="OMF50329.1"/>
    </source>
</evidence>
<name>A0A1R1EF08_9BACL</name>
<keyword evidence="2" id="KW-1185">Reference proteome</keyword>
<accession>A0A1R1EF08</accession>
<dbReference type="Proteomes" id="UP000187172">
    <property type="component" value="Unassembled WGS sequence"/>
</dbReference>
<reference evidence="1 2" key="1">
    <citation type="submission" date="2016-11" db="EMBL/GenBank/DDBJ databases">
        <title>Paenibacillus species isolates.</title>
        <authorList>
            <person name="Beno S.M."/>
        </authorList>
    </citation>
    <scope>NUCLEOTIDE SEQUENCE [LARGE SCALE GENOMIC DNA]</scope>
    <source>
        <strain evidence="1 2">FSL R5-0378</strain>
    </source>
</reference>
<gene>
    <name evidence="1" type="ORF">BK138_27330</name>
</gene>
<proteinExistence type="predicted"/>